<evidence type="ECO:0000256" key="1">
    <source>
        <dbReference type="SAM" id="MobiDB-lite"/>
    </source>
</evidence>
<dbReference type="InterPro" id="IPR046796">
    <property type="entry name" value="Transposase_32_dom"/>
</dbReference>
<feature type="domain" description="Putative plant transposon protein" evidence="2">
    <location>
        <begin position="54"/>
        <end position="248"/>
    </location>
</feature>
<sequence>MASSSSTNYDACCFRSLFHQNLFEEHVASKSVTPEIGFDLQEDQYPEIKEQIARKGWKRLSNPRTKISNLLIQEFYANAVRTKEEIADTEAHPYKSYVRGVPIDFSADNIKQILRIRDNTPGAETNFDTCQRSDQRLDEVIQEICVPGARWKMSSSQPNQPIQLKRQDLTPLTKGWHEFIIHSIIPTGNKSEITVARAILIHSIIKGNDVRAEELIADNIATIAEGVQGRSKLIFPSTIYKLCKEAEVSLRGFRGSELIPVDKPITARIMVRTRGRHINYHQNQQVEEEEEQIPQNENKAENENQQEEEQPTMHFEATNAGFQNNFGE</sequence>
<dbReference type="Proteomes" id="UP001341840">
    <property type="component" value="Unassembled WGS sequence"/>
</dbReference>
<evidence type="ECO:0000259" key="2">
    <source>
        <dbReference type="Pfam" id="PF20167"/>
    </source>
</evidence>
<keyword evidence="4" id="KW-1185">Reference proteome</keyword>
<protein>
    <recommendedName>
        <fullName evidence="2">Putative plant transposon protein domain-containing protein</fullName>
    </recommendedName>
</protein>
<dbReference type="EMBL" id="JASCZI010122223">
    <property type="protein sequence ID" value="MED6163939.1"/>
    <property type="molecule type" value="Genomic_DNA"/>
</dbReference>
<reference evidence="3 4" key="1">
    <citation type="journal article" date="2023" name="Plants (Basel)">
        <title>Bridging the Gap: Combining Genomics and Transcriptomics Approaches to Understand Stylosanthes scabra, an Orphan Legume from the Brazilian Caatinga.</title>
        <authorList>
            <person name="Ferreira-Neto J.R.C."/>
            <person name="da Silva M.D."/>
            <person name="Binneck E."/>
            <person name="de Melo N.F."/>
            <person name="da Silva R.H."/>
            <person name="de Melo A.L.T.M."/>
            <person name="Pandolfi V."/>
            <person name="Bustamante F.O."/>
            <person name="Brasileiro-Vidal A.C."/>
            <person name="Benko-Iseppon A.M."/>
        </authorList>
    </citation>
    <scope>NUCLEOTIDE SEQUENCE [LARGE SCALE GENOMIC DNA]</scope>
    <source>
        <tissue evidence="3">Leaves</tissue>
    </source>
</reference>
<feature type="region of interest" description="Disordered" evidence="1">
    <location>
        <begin position="282"/>
        <end position="328"/>
    </location>
</feature>
<evidence type="ECO:0000313" key="4">
    <source>
        <dbReference type="Proteomes" id="UP001341840"/>
    </source>
</evidence>
<name>A0ABU6US34_9FABA</name>
<accession>A0ABU6US34</accession>
<evidence type="ECO:0000313" key="3">
    <source>
        <dbReference type="EMBL" id="MED6163939.1"/>
    </source>
</evidence>
<organism evidence="3 4">
    <name type="scientific">Stylosanthes scabra</name>
    <dbReference type="NCBI Taxonomy" id="79078"/>
    <lineage>
        <taxon>Eukaryota</taxon>
        <taxon>Viridiplantae</taxon>
        <taxon>Streptophyta</taxon>
        <taxon>Embryophyta</taxon>
        <taxon>Tracheophyta</taxon>
        <taxon>Spermatophyta</taxon>
        <taxon>Magnoliopsida</taxon>
        <taxon>eudicotyledons</taxon>
        <taxon>Gunneridae</taxon>
        <taxon>Pentapetalae</taxon>
        <taxon>rosids</taxon>
        <taxon>fabids</taxon>
        <taxon>Fabales</taxon>
        <taxon>Fabaceae</taxon>
        <taxon>Papilionoideae</taxon>
        <taxon>50 kb inversion clade</taxon>
        <taxon>dalbergioids sensu lato</taxon>
        <taxon>Dalbergieae</taxon>
        <taxon>Pterocarpus clade</taxon>
        <taxon>Stylosanthes</taxon>
    </lineage>
</organism>
<dbReference type="Pfam" id="PF20167">
    <property type="entry name" value="Transposase_32"/>
    <property type="match status" value="1"/>
</dbReference>
<proteinExistence type="predicted"/>
<comment type="caution">
    <text evidence="3">The sequence shown here is derived from an EMBL/GenBank/DDBJ whole genome shotgun (WGS) entry which is preliminary data.</text>
</comment>
<gene>
    <name evidence="3" type="ORF">PIB30_084911</name>
</gene>